<reference evidence="1" key="1">
    <citation type="submission" date="2018-02" db="EMBL/GenBank/DDBJ databases">
        <title>Rhizophora mucronata_Transcriptome.</title>
        <authorList>
            <person name="Meera S.P."/>
            <person name="Sreeshan A."/>
            <person name="Augustine A."/>
        </authorList>
    </citation>
    <scope>NUCLEOTIDE SEQUENCE</scope>
    <source>
        <tissue evidence="1">Leaf</tissue>
    </source>
</reference>
<organism evidence="1">
    <name type="scientific">Rhizophora mucronata</name>
    <name type="common">Asiatic mangrove</name>
    <dbReference type="NCBI Taxonomy" id="61149"/>
    <lineage>
        <taxon>Eukaryota</taxon>
        <taxon>Viridiplantae</taxon>
        <taxon>Streptophyta</taxon>
        <taxon>Embryophyta</taxon>
        <taxon>Tracheophyta</taxon>
        <taxon>Spermatophyta</taxon>
        <taxon>Magnoliopsida</taxon>
        <taxon>eudicotyledons</taxon>
        <taxon>Gunneridae</taxon>
        <taxon>Pentapetalae</taxon>
        <taxon>rosids</taxon>
        <taxon>fabids</taxon>
        <taxon>Malpighiales</taxon>
        <taxon>Rhizophoraceae</taxon>
        <taxon>Rhizophora</taxon>
    </lineage>
</organism>
<dbReference type="AlphaFoldDB" id="A0A2P2JDW3"/>
<protein>
    <submittedName>
        <fullName evidence="1">Uncharacterized protein</fullName>
    </submittedName>
</protein>
<evidence type="ECO:0000313" key="1">
    <source>
        <dbReference type="EMBL" id="MBW91661.1"/>
    </source>
</evidence>
<name>A0A2P2JDW3_RHIMU</name>
<dbReference type="EMBL" id="GGEC01011178">
    <property type="protein sequence ID" value="MBW91661.1"/>
    <property type="molecule type" value="Transcribed_RNA"/>
</dbReference>
<proteinExistence type="predicted"/>
<accession>A0A2P2JDW3</accession>
<sequence length="24" mass="2975">MLASMCIYLFGFLFRCFFNYALRF</sequence>